<dbReference type="EMBL" id="JYIJ01000019">
    <property type="protein sequence ID" value="KWW97789.1"/>
    <property type="molecule type" value="Genomic_DNA"/>
</dbReference>
<dbReference type="Proteomes" id="UP000070659">
    <property type="component" value="Unassembled WGS sequence"/>
</dbReference>
<sequence length="202" mass="22209">MLSGVTGALVVLLLLALIVLVVILIRQSRKTAQQAPAAPQPADPFADAYQIAGDPRALKPGDMVEYLGQRFFVRGTLRLREGGYRWSEHFLDDAEGTKRWISVEEDPDLQVVMWTELQDSGLLPTEKVITLEGVEYRRVEHGTAQFQSQGTTGLGNAGRVEYVDYEAPGGKFLAFERFEGGRWEAGVGDLVPQGALTIYPSS</sequence>
<feature type="domain" description="DUF4178" evidence="2">
    <location>
        <begin position="59"/>
        <end position="191"/>
    </location>
</feature>
<evidence type="ECO:0000259" key="2">
    <source>
        <dbReference type="Pfam" id="PF13785"/>
    </source>
</evidence>
<keyword evidence="1" id="KW-0812">Transmembrane</keyword>
<reference evidence="7" key="2">
    <citation type="submission" date="2015-02" db="EMBL/GenBank/DDBJ databases">
        <title>Physiological reanalysis, assessment of diazotrophy, and genome sequences of multiple isolates of Streptomyces thermoautotrophicus.</title>
        <authorList>
            <person name="MacKellar D.C."/>
            <person name="Lieber L."/>
            <person name="Norman J."/>
            <person name="Bolger A."/>
            <person name="Tobin C."/>
            <person name="Murray J.W."/>
            <person name="Friesen M."/>
            <person name="Prell J."/>
        </authorList>
    </citation>
    <scope>NUCLEOTIDE SEQUENCE [LARGE SCALE GENOMIC DNA]</scope>
    <source>
        <strain evidence="7">UBT1</strain>
    </source>
</reference>
<keyword evidence="1" id="KW-1133">Transmembrane helix</keyword>
<proteinExistence type="predicted"/>
<evidence type="ECO:0000313" key="4">
    <source>
        <dbReference type="EMBL" id="KWW98500.1"/>
    </source>
</evidence>
<dbReference type="STRING" id="1469144.LI90_122"/>
<dbReference type="PATRIC" id="fig|1469144.10.peg.194"/>
<evidence type="ECO:0000313" key="3">
    <source>
        <dbReference type="EMBL" id="KWW97789.1"/>
    </source>
</evidence>
<feature type="transmembrane region" description="Helical" evidence="1">
    <location>
        <begin position="6"/>
        <end position="25"/>
    </location>
</feature>
<dbReference type="Proteomes" id="UP000070598">
    <property type="component" value="Unassembled WGS sequence"/>
</dbReference>
<reference evidence="3 8" key="1">
    <citation type="submission" date="2015-02" db="EMBL/GenBank/DDBJ databases">
        <title>Physiological reanalysis, assessment of diazotrophy, and genome sequences of multiple isolates of Streptomyces thermoautotrophicus.</title>
        <authorList>
            <person name="MacKellar D.C."/>
            <person name="Lieber L."/>
            <person name="Norman J."/>
            <person name="Bolger A."/>
            <person name="Tobin C."/>
            <person name="Murray J.W."/>
            <person name="Prell J."/>
        </authorList>
    </citation>
    <scope>NUCLEOTIDE SEQUENCE [LARGE SCALE GENOMIC DNA]</scope>
    <source>
        <strain evidence="3 8">UBT1</strain>
    </source>
</reference>
<dbReference type="EMBL" id="LAXD01000001">
    <property type="protein sequence ID" value="KWW98500.1"/>
    <property type="molecule type" value="Genomic_DNA"/>
</dbReference>
<accession>A0A132MKW4</accession>
<keyword evidence="6" id="KW-1185">Reference proteome</keyword>
<evidence type="ECO:0000256" key="1">
    <source>
        <dbReference type="SAM" id="Phobius"/>
    </source>
</evidence>
<keyword evidence="1" id="KW-0472">Membrane</keyword>
<reference evidence="4" key="4">
    <citation type="submission" date="2015-04" db="EMBL/GenBank/DDBJ databases">
        <title>Physiological reanalysis, assessment of diazotrophy, and genome sequences of multiple isolates of Streptomyces thermoautotrophicus.</title>
        <authorList>
            <person name="MacKellar D.C."/>
            <person name="Lieber L."/>
            <person name="Norman J."/>
            <person name="Bolger A."/>
            <person name="Tobin C."/>
            <person name="Murray J.W."/>
            <person name="Woodward J."/>
            <person name="Friesen M."/>
            <person name="Prell J."/>
        </authorList>
    </citation>
    <scope>NUCLEOTIDE SEQUENCE [LARGE SCALE GENOMIC DNA]</scope>
    <source>
        <strain evidence="4">H1</strain>
    </source>
</reference>
<dbReference type="InterPro" id="IPR025235">
    <property type="entry name" value="DUF4178"/>
</dbReference>
<evidence type="ECO:0000313" key="5">
    <source>
        <dbReference type="EMBL" id="KWX06739.1"/>
    </source>
</evidence>
<organism evidence="4 6">
    <name type="scientific">Carbonactinospora thermoautotrophica</name>
    <dbReference type="NCBI Taxonomy" id="1469144"/>
    <lineage>
        <taxon>Bacteria</taxon>
        <taxon>Bacillati</taxon>
        <taxon>Actinomycetota</taxon>
        <taxon>Actinomycetes</taxon>
        <taxon>Kitasatosporales</taxon>
        <taxon>Carbonactinosporaceae</taxon>
        <taxon>Carbonactinospora</taxon>
    </lineage>
</organism>
<gene>
    <name evidence="4" type="ORF">LI90_122</name>
    <name evidence="3" type="ORF">TH66_20265</name>
    <name evidence="5" type="ORF">TR74_21100</name>
</gene>
<name>A0A132MKW4_9ACTN</name>
<comment type="caution">
    <text evidence="4">The sequence shown here is derived from an EMBL/GenBank/DDBJ whole genome shotgun (WGS) entry which is preliminary data.</text>
</comment>
<protein>
    <recommendedName>
        <fullName evidence="2">DUF4178 domain-containing protein</fullName>
    </recommendedName>
</protein>
<reference evidence="6" key="3">
    <citation type="submission" date="2015-04" db="EMBL/GenBank/DDBJ databases">
        <title>Physiological reanalysis, assessment of diazotrophy, and genome sequences of multiple isolates of Streptomyces thermoautotrophicus.</title>
        <authorList>
            <person name="MacKellar D.C."/>
            <person name="Lieber L."/>
            <person name="Norman J."/>
            <person name="Bolger A."/>
            <person name="Tobin C."/>
            <person name="Murray J.W."/>
            <person name="Chang R."/>
            <person name="Ford T."/>
            <person name="Nguyen P.Q."/>
            <person name="Woodward J."/>
            <person name="Permingeat H."/>
            <person name="Joshi N.S."/>
            <person name="Silver P.A."/>
            <person name="Usadel B."/>
            <person name="Rutherford A.W."/>
            <person name="Friesen M."/>
            <person name="Prell J."/>
        </authorList>
    </citation>
    <scope>NUCLEOTIDE SEQUENCE [LARGE SCALE GENOMIC DNA]</scope>
    <source>
        <strain evidence="6">H1</strain>
    </source>
</reference>
<dbReference type="RefSeq" id="WP_066883259.1">
    <property type="nucleotide sequence ID" value="NZ_JYIJ01000019.1"/>
</dbReference>
<dbReference type="Proteomes" id="UP000070188">
    <property type="component" value="Unassembled WGS sequence"/>
</dbReference>
<dbReference type="AlphaFoldDB" id="A0A132MKW4"/>
<dbReference type="Pfam" id="PF13785">
    <property type="entry name" value="DUF4178"/>
    <property type="match status" value="1"/>
</dbReference>
<evidence type="ECO:0000313" key="6">
    <source>
        <dbReference type="Proteomes" id="UP000070188"/>
    </source>
</evidence>
<dbReference type="EMBL" id="JYIK01001090">
    <property type="protein sequence ID" value="KWX06739.1"/>
    <property type="molecule type" value="Genomic_DNA"/>
</dbReference>
<evidence type="ECO:0000313" key="8">
    <source>
        <dbReference type="Proteomes" id="UP000070659"/>
    </source>
</evidence>
<evidence type="ECO:0000313" key="7">
    <source>
        <dbReference type="Proteomes" id="UP000070598"/>
    </source>
</evidence>